<feature type="region of interest" description="Disordered" evidence="1">
    <location>
        <begin position="29"/>
        <end position="62"/>
    </location>
</feature>
<evidence type="ECO:0000256" key="1">
    <source>
        <dbReference type="SAM" id="MobiDB-lite"/>
    </source>
</evidence>
<dbReference type="EMBL" id="JAJAQC010000003">
    <property type="protein sequence ID" value="MDA0563234.1"/>
    <property type="molecule type" value="Genomic_DNA"/>
</dbReference>
<protein>
    <recommendedName>
        <fullName evidence="5">DUF4352 domain-containing protein</fullName>
    </recommendedName>
</protein>
<feature type="compositionally biased region" description="Polar residues" evidence="1">
    <location>
        <begin position="47"/>
        <end position="61"/>
    </location>
</feature>
<keyword evidence="4" id="KW-1185">Reference proteome</keyword>
<keyword evidence="2" id="KW-0732">Signal</keyword>
<feature type="chain" id="PRO_5040807463" description="DUF4352 domain-containing protein" evidence="2">
    <location>
        <begin position="31"/>
        <end position="191"/>
    </location>
</feature>
<feature type="signal peptide" evidence="2">
    <location>
        <begin position="1"/>
        <end position="30"/>
    </location>
</feature>
<accession>A0A9X3SFR9</accession>
<evidence type="ECO:0000313" key="3">
    <source>
        <dbReference type="EMBL" id="MDA0563234.1"/>
    </source>
</evidence>
<evidence type="ECO:0000256" key="2">
    <source>
        <dbReference type="SAM" id="SignalP"/>
    </source>
</evidence>
<dbReference type="AlphaFoldDB" id="A0A9X3SFR9"/>
<dbReference type="Proteomes" id="UP001140076">
    <property type="component" value="Unassembled WGS sequence"/>
</dbReference>
<name>A0A9X3SFR9_9ACTN</name>
<sequence length="191" mass="20493">MNMKRHIVHCLAWTVIAVPLLVVPFSTASATATTPSPPEGSHASPGASPSQTLGTATSNGDLENVSEATAEVLELTRSESSELTVLTVRITNNGTENIHANNFSNPVYDYRHTHLSGVTLLDNSSSTRHHPLIDAETNCLCSGYVSLSPYDPLIEPNQSTDYWTTYRVPSDTTTVSVEIPGFDPIDDVPVG</sequence>
<dbReference type="RefSeq" id="WP_270070517.1">
    <property type="nucleotide sequence ID" value="NZ_JAJAQC010000003.1"/>
</dbReference>
<comment type="caution">
    <text evidence="3">The sequence shown here is derived from an EMBL/GenBank/DDBJ whole genome shotgun (WGS) entry which is preliminary data.</text>
</comment>
<reference evidence="3" key="1">
    <citation type="submission" date="2021-10" db="EMBL/GenBank/DDBJ databases">
        <title>Streptomonospora sp. nov., isolated from mangrove soil.</title>
        <authorList>
            <person name="Chen X."/>
            <person name="Ge X."/>
            <person name="Liu W."/>
        </authorList>
    </citation>
    <scope>NUCLEOTIDE SEQUENCE</scope>
    <source>
        <strain evidence="3">S1-112</strain>
    </source>
</reference>
<proteinExistence type="predicted"/>
<gene>
    <name evidence="3" type="ORF">LG943_02650</name>
</gene>
<evidence type="ECO:0000313" key="4">
    <source>
        <dbReference type="Proteomes" id="UP001140076"/>
    </source>
</evidence>
<evidence type="ECO:0008006" key="5">
    <source>
        <dbReference type="Google" id="ProtNLM"/>
    </source>
</evidence>
<organism evidence="3 4">
    <name type="scientific">Streptomonospora mangrovi</name>
    <dbReference type="NCBI Taxonomy" id="2883123"/>
    <lineage>
        <taxon>Bacteria</taxon>
        <taxon>Bacillati</taxon>
        <taxon>Actinomycetota</taxon>
        <taxon>Actinomycetes</taxon>
        <taxon>Streptosporangiales</taxon>
        <taxon>Nocardiopsidaceae</taxon>
        <taxon>Streptomonospora</taxon>
    </lineage>
</organism>